<keyword evidence="5 6" id="KW-0472">Membrane</keyword>
<keyword evidence="2" id="KW-0813">Transport</keyword>
<evidence type="ECO:0000256" key="2">
    <source>
        <dbReference type="ARBA" id="ARBA00022597"/>
    </source>
</evidence>
<feature type="transmembrane region" description="Helical" evidence="6">
    <location>
        <begin position="121"/>
        <end position="137"/>
    </location>
</feature>
<keyword evidence="4 6" id="KW-1133">Transmembrane helix</keyword>
<dbReference type="EMBL" id="CAJOBA010000379">
    <property type="protein sequence ID" value="CAF3527444.1"/>
    <property type="molecule type" value="Genomic_DNA"/>
</dbReference>
<dbReference type="Proteomes" id="UP000663829">
    <property type="component" value="Unassembled WGS sequence"/>
</dbReference>
<evidence type="ECO:0000256" key="6">
    <source>
        <dbReference type="SAM" id="Phobius"/>
    </source>
</evidence>
<gene>
    <name evidence="8" type="ORF">GPM918_LOCUS10024</name>
    <name evidence="7" type="ORF">OVA965_LOCUS1899</name>
    <name evidence="10" type="ORF">SRO942_LOCUS10025</name>
    <name evidence="9" type="ORF">TMI583_LOCUS1899</name>
</gene>
<keyword evidence="2" id="KW-0762">Sugar transport</keyword>
<dbReference type="Proteomes" id="UP000682733">
    <property type="component" value="Unassembled WGS sequence"/>
</dbReference>
<feature type="transmembrane region" description="Helical" evidence="6">
    <location>
        <begin position="152"/>
        <end position="172"/>
    </location>
</feature>
<evidence type="ECO:0000313" key="8">
    <source>
        <dbReference type="EMBL" id="CAF0927979.1"/>
    </source>
</evidence>
<keyword evidence="11" id="KW-1185">Reference proteome</keyword>
<dbReference type="Proteomes" id="UP000681722">
    <property type="component" value="Unassembled WGS sequence"/>
</dbReference>
<evidence type="ECO:0000313" key="11">
    <source>
        <dbReference type="Proteomes" id="UP000663829"/>
    </source>
</evidence>
<dbReference type="GO" id="GO:0000139">
    <property type="term" value="C:Golgi membrane"/>
    <property type="evidence" value="ECO:0007669"/>
    <property type="project" value="InterPro"/>
</dbReference>
<sequence length="206" mass="23075">MSHSEKDDVSILIPDNNRSIEKSKTGTTCGTSTTTITDNNSQQLVNTVVFKAMIVFQVFAYGSYSVLVHLCEKNGKIEFSSTTMNFILELSKLLFSLNAFLCISSSVTGSNHSSLTISRKLLLHSLPYSIPAILYFINNNLAVHMQLQMDPASYQILSNFKILTTAILYRIIMKQYLTKIKWLSLILLFAGGLCYSIGTVTNRFYI</sequence>
<protein>
    <recommendedName>
        <fullName evidence="12">UDP-sugar transporter protein SLC35A4</fullName>
    </recommendedName>
</protein>
<dbReference type="Pfam" id="PF04142">
    <property type="entry name" value="Nuc_sug_transp"/>
    <property type="match status" value="1"/>
</dbReference>
<evidence type="ECO:0008006" key="12">
    <source>
        <dbReference type="Google" id="ProtNLM"/>
    </source>
</evidence>
<accession>A0A814BM05</accession>
<dbReference type="PANTHER" id="PTHR10231">
    <property type="entry name" value="NUCLEOTIDE-SUGAR TRANSMEMBRANE TRANSPORTER"/>
    <property type="match status" value="1"/>
</dbReference>
<reference evidence="8" key="1">
    <citation type="submission" date="2021-02" db="EMBL/GenBank/DDBJ databases">
        <authorList>
            <person name="Nowell W R."/>
        </authorList>
    </citation>
    <scope>NUCLEOTIDE SEQUENCE</scope>
</reference>
<dbReference type="InterPro" id="IPR007271">
    <property type="entry name" value="Nuc_sug_transpt"/>
</dbReference>
<name>A0A814BM05_9BILA</name>
<comment type="subcellular location">
    <subcellularLocation>
        <location evidence="1">Membrane</location>
        <topology evidence="1">Multi-pass membrane protein</topology>
    </subcellularLocation>
</comment>
<comment type="caution">
    <text evidence="8">The sequence shown here is derived from an EMBL/GenBank/DDBJ whole genome shotgun (WGS) entry which is preliminary data.</text>
</comment>
<evidence type="ECO:0000313" key="7">
    <source>
        <dbReference type="EMBL" id="CAF0749048.1"/>
    </source>
</evidence>
<dbReference type="EMBL" id="CAJOBC010001926">
    <property type="protein sequence ID" value="CAF3706347.1"/>
    <property type="molecule type" value="Genomic_DNA"/>
</dbReference>
<proteinExistence type="predicted"/>
<feature type="transmembrane region" description="Helical" evidence="6">
    <location>
        <begin position="184"/>
        <end position="205"/>
    </location>
</feature>
<evidence type="ECO:0000256" key="1">
    <source>
        <dbReference type="ARBA" id="ARBA00004141"/>
    </source>
</evidence>
<dbReference type="OrthoDB" id="419167at2759"/>
<dbReference type="AlphaFoldDB" id="A0A814BM05"/>
<dbReference type="GO" id="GO:0015165">
    <property type="term" value="F:pyrimidine nucleotide-sugar transmembrane transporter activity"/>
    <property type="evidence" value="ECO:0007669"/>
    <property type="project" value="InterPro"/>
</dbReference>
<evidence type="ECO:0000256" key="3">
    <source>
        <dbReference type="ARBA" id="ARBA00022692"/>
    </source>
</evidence>
<dbReference type="Proteomes" id="UP000677228">
    <property type="component" value="Unassembled WGS sequence"/>
</dbReference>
<organism evidence="8 11">
    <name type="scientific">Didymodactylos carnosus</name>
    <dbReference type="NCBI Taxonomy" id="1234261"/>
    <lineage>
        <taxon>Eukaryota</taxon>
        <taxon>Metazoa</taxon>
        <taxon>Spiralia</taxon>
        <taxon>Gnathifera</taxon>
        <taxon>Rotifera</taxon>
        <taxon>Eurotatoria</taxon>
        <taxon>Bdelloidea</taxon>
        <taxon>Philodinida</taxon>
        <taxon>Philodinidae</taxon>
        <taxon>Didymodactylos</taxon>
    </lineage>
</organism>
<evidence type="ECO:0000313" key="9">
    <source>
        <dbReference type="EMBL" id="CAF3527444.1"/>
    </source>
</evidence>
<evidence type="ECO:0000256" key="5">
    <source>
        <dbReference type="ARBA" id="ARBA00023136"/>
    </source>
</evidence>
<feature type="transmembrane region" description="Helical" evidence="6">
    <location>
        <begin position="48"/>
        <end position="70"/>
    </location>
</feature>
<dbReference type="EMBL" id="CAJNOK010000379">
    <property type="protein sequence ID" value="CAF0749048.1"/>
    <property type="molecule type" value="Genomic_DNA"/>
</dbReference>
<keyword evidence="3 6" id="KW-0812">Transmembrane</keyword>
<evidence type="ECO:0000313" key="10">
    <source>
        <dbReference type="EMBL" id="CAF3706347.1"/>
    </source>
</evidence>
<dbReference type="EMBL" id="CAJNOQ010001926">
    <property type="protein sequence ID" value="CAF0927979.1"/>
    <property type="molecule type" value="Genomic_DNA"/>
</dbReference>
<evidence type="ECO:0000256" key="4">
    <source>
        <dbReference type="ARBA" id="ARBA00022989"/>
    </source>
</evidence>